<dbReference type="Proteomes" id="UP000077266">
    <property type="component" value="Unassembled WGS sequence"/>
</dbReference>
<evidence type="ECO:0008006" key="3">
    <source>
        <dbReference type="Google" id="ProtNLM"/>
    </source>
</evidence>
<dbReference type="AlphaFoldDB" id="A0A165QC72"/>
<reference evidence="1 2" key="1">
    <citation type="journal article" date="2016" name="Mol. Biol. Evol.">
        <title>Comparative Genomics of Early-Diverging Mushroom-Forming Fungi Provides Insights into the Origins of Lignocellulose Decay Capabilities.</title>
        <authorList>
            <person name="Nagy L.G."/>
            <person name="Riley R."/>
            <person name="Tritt A."/>
            <person name="Adam C."/>
            <person name="Daum C."/>
            <person name="Floudas D."/>
            <person name="Sun H."/>
            <person name="Yadav J.S."/>
            <person name="Pangilinan J."/>
            <person name="Larsson K.H."/>
            <person name="Matsuura K."/>
            <person name="Barry K."/>
            <person name="Labutti K."/>
            <person name="Kuo R."/>
            <person name="Ohm R.A."/>
            <person name="Bhattacharya S.S."/>
            <person name="Shirouzu T."/>
            <person name="Yoshinaga Y."/>
            <person name="Martin F.M."/>
            <person name="Grigoriev I.V."/>
            <person name="Hibbett D.S."/>
        </authorList>
    </citation>
    <scope>NUCLEOTIDE SEQUENCE [LARGE SCALE GENOMIC DNA]</scope>
    <source>
        <strain evidence="1 2">HHB12029</strain>
    </source>
</reference>
<dbReference type="InParanoid" id="A0A165QC72"/>
<evidence type="ECO:0000313" key="1">
    <source>
        <dbReference type="EMBL" id="KZW03395.1"/>
    </source>
</evidence>
<keyword evidence="2" id="KW-1185">Reference proteome</keyword>
<organism evidence="1 2">
    <name type="scientific">Exidia glandulosa HHB12029</name>
    <dbReference type="NCBI Taxonomy" id="1314781"/>
    <lineage>
        <taxon>Eukaryota</taxon>
        <taxon>Fungi</taxon>
        <taxon>Dikarya</taxon>
        <taxon>Basidiomycota</taxon>
        <taxon>Agaricomycotina</taxon>
        <taxon>Agaricomycetes</taxon>
        <taxon>Auriculariales</taxon>
        <taxon>Exidiaceae</taxon>
        <taxon>Exidia</taxon>
    </lineage>
</organism>
<evidence type="ECO:0000313" key="2">
    <source>
        <dbReference type="Proteomes" id="UP000077266"/>
    </source>
</evidence>
<proteinExistence type="predicted"/>
<name>A0A165QC72_EXIGL</name>
<dbReference type="EMBL" id="KV425884">
    <property type="protein sequence ID" value="KZW03395.1"/>
    <property type="molecule type" value="Genomic_DNA"/>
</dbReference>
<gene>
    <name evidence="1" type="ORF">EXIGLDRAFT_248429</name>
</gene>
<protein>
    <recommendedName>
        <fullName evidence="3">F-box domain-containing protein</fullName>
    </recommendedName>
</protein>
<sequence length="307" mass="35847">MSRAMSTPADLPIELILLAAEYAVWNEFHRQAQTSDKAIRIWRQWVASLCTVCRAFEPAMSRILYTLVHIYPGNIDAVQRAADMDRRPFRRARAVYFEPWITDLQFHAPNLRDAFQRVRAYTGPFDYLHHIETHSIDFRPLSVSVPAPYDLLNPVLVRAERLRFTYAVGCIPRPIADDDLSRFRTKFLIVDISTHNLFTDTGLDELLDMLSQLLRIPTLERIIIHPTLPSHADVMSRFRFWVRWLARTLRSTIIWWDDSFPSRGEPYTGIMEMRIHHGLFEAIKGDDLWLQGCQMYFPDAEDSEPEA</sequence>
<accession>A0A165QC72</accession>